<feature type="transmembrane region" description="Helical" evidence="1">
    <location>
        <begin position="39"/>
        <end position="58"/>
    </location>
</feature>
<gene>
    <name evidence="2" type="ORF">M427DRAFT_29214</name>
</gene>
<keyword evidence="3" id="KW-1185">Reference proteome</keyword>
<evidence type="ECO:0000313" key="3">
    <source>
        <dbReference type="Proteomes" id="UP000070544"/>
    </source>
</evidence>
<keyword evidence="1" id="KW-0472">Membrane</keyword>
<dbReference type="Proteomes" id="UP000070544">
    <property type="component" value="Unassembled WGS sequence"/>
</dbReference>
<accession>A0A139ARC6</accession>
<dbReference type="AlphaFoldDB" id="A0A139ARC6"/>
<protein>
    <submittedName>
        <fullName evidence="2">Uncharacterized protein</fullName>
    </submittedName>
</protein>
<evidence type="ECO:0000256" key="1">
    <source>
        <dbReference type="SAM" id="Phobius"/>
    </source>
</evidence>
<keyword evidence="1" id="KW-0812">Transmembrane</keyword>
<organism evidence="2 3">
    <name type="scientific">Gonapodya prolifera (strain JEL478)</name>
    <name type="common">Monoblepharis prolifera</name>
    <dbReference type="NCBI Taxonomy" id="1344416"/>
    <lineage>
        <taxon>Eukaryota</taxon>
        <taxon>Fungi</taxon>
        <taxon>Fungi incertae sedis</taxon>
        <taxon>Chytridiomycota</taxon>
        <taxon>Chytridiomycota incertae sedis</taxon>
        <taxon>Monoblepharidomycetes</taxon>
        <taxon>Monoblepharidales</taxon>
        <taxon>Gonapodyaceae</taxon>
        <taxon>Gonapodya</taxon>
    </lineage>
</organism>
<feature type="transmembrane region" description="Helical" evidence="1">
    <location>
        <begin position="70"/>
        <end position="91"/>
    </location>
</feature>
<dbReference type="EMBL" id="KQ965739">
    <property type="protein sequence ID" value="KXS19279.1"/>
    <property type="molecule type" value="Genomic_DNA"/>
</dbReference>
<name>A0A139ARC6_GONPJ</name>
<proteinExistence type="predicted"/>
<evidence type="ECO:0000313" key="2">
    <source>
        <dbReference type="EMBL" id="KXS19279.1"/>
    </source>
</evidence>
<keyword evidence="1" id="KW-1133">Transmembrane helix</keyword>
<sequence>MSIETRILAHVVSRVDSPTSNPKPSPADRTCLETYRRTMWIGTAGAVAGVGGIGWRFVDTRLVVQQPRKVWLFALQLASVSSLAFLTAYHLSRYASATCLVCLVRNEKTPAGDVTREAVVKWHPKAKEVLEAARRENEMEAQGR</sequence>
<reference evidence="2 3" key="1">
    <citation type="journal article" date="2015" name="Genome Biol. Evol.">
        <title>Phylogenomic analyses indicate that early fungi evolved digesting cell walls of algal ancestors of land plants.</title>
        <authorList>
            <person name="Chang Y."/>
            <person name="Wang S."/>
            <person name="Sekimoto S."/>
            <person name="Aerts A.L."/>
            <person name="Choi C."/>
            <person name="Clum A."/>
            <person name="LaButti K.M."/>
            <person name="Lindquist E.A."/>
            <person name="Yee Ngan C."/>
            <person name="Ohm R.A."/>
            <person name="Salamov A.A."/>
            <person name="Grigoriev I.V."/>
            <person name="Spatafora J.W."/>
            <person name="Berbee M.L."/>
        </authorList>
    </citation>
    <scope>NUCLEOTIDE SEQUENCE [LARGE SCALE GENOMIC DNA]</scope>
    <source>
        <strain evidence="2 3">JEL478</strain>
    </source>
</reference>